<dbReference type="PROSITE" id="PS51462">
    <property type="entry name" value="NUDIX"/>
    <property type="match status" value="1"/>
</dbReference>
<dbReference type="CTD" id="200035"/>
<comment type="similarity">
    <text evidence="3">Belongs to the Nudix hydrolase family.</text>
</comment>
<evidence type="ECO:0000256" key="3">
    <source>
        <dbReference type="ARBA" id="ARBA00005582"/>
    </source>
</evidence>
<evidence type="ECO:0000256" key="2">
    <source>
        <dbReference type="ARBA" id="ARBA00001946"/>
    </source>
</evidence>
<dbReference type="GO" id="GO:0019677">
    <property type="term" value="P:NAD+ catabolic process"/>
    <property type="evidence" value="ECO:0007669"/>
    <property type="project" value="TreeGrafter"/>
</dbReference>
<dbReference type="KEGG" id="pvt:110088125"/>
<keyword evidence="7" id="KW-0464">Manganese</keyword>
<comment type="cofactor">
    <cofactor evidence="1">
        <name>Mn(2+)</name>
        <dbReference type="ChEBI" id="CHEBI:29035"/>
    </cofactor>
</comment>
<evidence type="ECO:0000256" key="1">
    <source>
        <dbReference type="ARBA" id="ARBA00001936"/>
    </source>
</evidence>
<keyword evidence="6" id="KW-0460">Magnesium</keyword>
<evidence type="ECO:0000259" key="13">
    <source>
        <dbReference type="PROSITE" id="PS51462"/>
    </source>
</evidence>
<dbReference type="RefSeq" id="XP_020665908.2">
    <property type="nucleotide sequence ID" value="XM_020810249.2"/>
</dbReference>
<keyword evidence="4" id="KW-0479">Metal-binding</keyword>
<name>A0A6J0V176_9SAUR</name>
<evidence type="ECO:0000256" key="7">
    <source>
        <dbReference type="ARBA" id="ARBA00023211"/>
    </source>
</evidence>
<dbReference type="PANTHER" id="PTHR42904:SF1">
    <property type="entry name" value="NUCLEOSIDE DIPHOSPHATE-LINKED MOIETY X MOTIF 17"/>
    <property type="match status" value="1"/>
</dbReference>
<evidence type="ECO:0000313" key="14">
    <source>
        <dbReference type="Proteomes" id="UP001652642"/>
    </source>
</evidence>
<dbReference type="InterPro" id="IPR015797">
    <property type="entry name" value="NUDIX_hydrolase-like_dom_sf"/>
</dbReference>
<evidence type="ECO:0000313" key="15">
    <source>
        <dbReference type="RefSeq" id="XP_020665908.2"/>
    </source>
</evidence>
<evidence type="ECO:0000256" key="9">
    <source>
        <dbReference type="ARBA" id="ARBA00093205"/>
    </source>
</evidence>
<feature type="domain" description="Nudix hydrolase" evidence="13">
    <location>
        <begin position="97"/>
        <end position="249"/>
    </location>
</feature>
<accession>A0A6J0V176</accession>
<evidence type="ECO:0000256" key="8">
    <source>
        <dbReference type="ARBA" id="ARBA00026102"/>
    </source>
</evidence>
<comment type="cofactor">
    <cofactor evidence="2">
        <name>Mg(2+)</name>
        <dbReference type="ChEBI" id="CHEBI:18420"/>
    </cofactor>
</comment>
<dbReference type="AlphaFoldDB" id="A0A6J0V176"/>
<evidence type="ECO:0000256" key="10">
    <source>
        <dbReference type="ARBA" id="ARBA00093415"/>
    </source>
</evidence>
<sequence length="307" mass="33886">MLARRRGMGTGQRVLVYLSRSHAHPRPARFEQSIVGHFSAIHEDGREVHCGKEAHRFLISDREFHGSSKVPLKRPPFCPIKLLSADQAASLPGEIRDRGVDVGVAVLLQSATGEVLLTHRARHLSIFPNVWVPPGGHVEPDEKLLEAGLRELQEETGLQLQAGEFSCQTLGLWESVYPPYLSRGLPRRHHVVLYLWLLSQESHQQLQGRLKPDEAEVSAYAWLEPRLLAAIAATGDEAGGGNRAADTHLPPTLRITELNNGSAQSVQIPVATFFNTAPAQGDDLERVSTGTKFALQRWRKASAARVE</sequence>
<dbReference type="GO" id="GO:0006742">
    <property type="term" value="P:NADP+ catabolic process"/>
    <property type="evidence" value="ECO:0007669"/>
    <property type="project" value="TreeGrafter"/>
</dbReference>
<dbReference type="InParanoid" id="A0A6J0V176"/>
<dbReference type="EC" id="3.6.1.62" evidence="8"/>
<protein>
    <recommendedName>
        <fullName evidence="11">m7GpppN-mRNA hydrolase NUDT17</fullName>
        <ecNumber evidence="8">3.6.1.62</ecNumber>
    </recommendedName>
    <alternativeName>
        <fullName evidence="12">Nucleoside diphosphate-linked moiety X motif 17</fullName>
    </alternativeName>
</protein>
<organism evidence="14 15">
    <name type="scientific">Pogona vitticeps</name>
    <name type="common">central bearded dragon</name>
    <dbReference type="NCBI Taxonomy" id="103695"/>
    <lineage>
        <taxon>Eukaryota</taxon>
        <taxon>Metazoa</taxon>
        <taxon>Chordata</taxon>
        <taxon>Craniata</taxon>
        <taxon>Vertebrata</taxon>
        <taxon>Euteleostomi</taxon>
        <taxon>Lepidosauria</taxon>
        <taxon>Squamata</taxon>
        <taxon>Bifurcata</taxon>
        <taxon>Unidentata</taxon>
        <taxon>Episquamata</taxon>
        <taxon>Toxicofera</taxon>
        <taxon>Iguania</taxon>
        <taxon>Acrodonta</taxon>
        <taxon>Agamidae</taxon>
        <taxon>Amphibolurinae</taxon>
        <taxon>Pogona</taxon>
    </lineage>
</organism>
<dbReference type="GO" id="GO:0005829">
    <property type="term" value="C:cytosol"/>
    <property type="evidence" value="ECO:0007669"/>
    <property type="project" value="TreeGrafter"/>
</dbReference>
<dbReference type="GO" id="GO:0035529">
    <property type="term" value="F:NADH pyrophosphatase activity"/>
    <property type="evidence" value="ECO:0007669"/>
    <property type="project" value="TreeGrafter"/>
</dbReference>
<evidence type="ECO:0000256" key="4">
    <source>
        <dbReference type="ARBA" id="ARBA00022723"/>
    </source>
</evidence>
<dbReference type="SUPFAM" id="SSF55811">
    <property type="entry name" value="Nudix"/>
    <property type="match status" value="1"/>
</dbReference>
<evidence type="ECO:0000256" key="6">
    <source>
        <dbReference type="ARBA" id="ARBA00022842"/>
    </source>
</evidence>
<comment type="function">
    <text evidence="10">Acts as a decapping enzyme capable of hydrolyzing monomethylated capped RNAs (in vitro). Hydrolyzes monomethylated capped RNA after alpha and beta phosphates to form N(7)-methyl-GDP. Shows low activity towards unmethylated capped RNA.</text>
</comment>
<dbReference type="InterPro" id="IPR000086">
    <property type="entry name" value="NUDIX_hydrolase_dom"/>
</dbReference>
<evidence type="ECO:0000256" key="12">
    <source>
        <dbReference type="ARBA" id="ARBA00093663"/>
    </source>
</evidence>
<keyword evidence="14" id="KW-1185">Reference proteome</keyword>
<dbReference type="CDD" id="cd04694">
    <property type="entry name" value="NUDIX_Nudt17"/>
    <property type="match status" value="1"/>
</dbReference>
<proteinExistence type="inferred from homology"/>
<dbReference type="InterPro" id="IPR050241">
    <property type="entry name" value="NAD-cap_RNA_hydrolase_NudC"/>
</dbReference>
<dbReference type="GO" id="GO:0046872">
    <property type="term" value="F:metal ion binding"/>
    <property type="evidence" value="ECO:0007669"/>
    <property type="project" value="UniProtKB-KW"/>
</dbReference>
<dbReference type="OrthoDB" id="447842at2759"/>
<dbReference type="GO" id="GO:0005777">
    <property type="term" value="C:peroxisome"/>
    <property type="evidence" value="ECO:0007669"/>
    <property type="project" value="TreeGrafter"/>
</dbReference>
<keyword evidence="5" id="KW-0378">Hydrolase</keyword>
<evidence type="ECO:0000256" key="5">
    <source>
        <dbReference type="ARBA" id="ARBA00022801"/>
    </source>
</evidence>
<dbReference type="Proteomes" id="UP001652642">
    <property type="component" value="Chromosome 15"/>
</dbReference>
<comment type="catalytic activity">
    <reaction evidence="9">
        <text>a 5'-end (N(7)-methyl 5'-triphosphoguanosine)-ribonucleoside in mRNA + H2O = N(7)-methyl-GDP + a 5'-end phospho-ribonucleoside in mRNA + 2 H(+)</text>
        <dbReference type="Rhea" id="RHEA:67484"/>
        <dbReference type="Rhea" id="RHEA-COMP:15692"/>
        <dbReference type="Rhea" id="RHEA-COMP:17167"/>
        <dbReference type="ChEBI" id="CHEBI:15377"/>
        <dbReference type="ChEBI" id="CHEBI:15378"/>
        <dbReference type="ChEBI" id="CHEBI:63714"/>
        <dbReference type="ChEBI" id="CHEBI:138282"/>
        <dbReference type="ChEBI" id="CHEBI:156461"/>
        <dbReference type="EC" id="3.6.1.62"/>
    </reaction>
</comment>
<dbReference type="InterPro" id="IPR033716">
    <property type="entry name" value="Nudt17_dom"/>
</dbReference>
<dbReference type="GO" id="GO:0140933">
    <property type="term" value="F:5'-(N(7)-methylguanosine 5'-triphospho)-[mRNA] hydrolase activity"/>
    <property type="evidence" value="ECO:0007669"/>
    <property type="project" value="UniProtKB-EC"/>
</dbReference>
<dbReference type="Pfam" id="PF00293">
    <property type="entry name" value="NUDIX"/>
    <property type="match status" value="1"/>
</dbReference>
<dbReference type="PANTHER" id="PTHR42904">
    <property type="entry name" value="NUDIX HYDROLASE, NUDC SUBFAMILY"/>
    <property type="match status" value="1"/>
</dbReference>
<reference evidence="15" key="1">
    <citation type="submission" date="2025-08" db="UniProtKB">
        <authorList>
            <consortium name="RefSeq"/>
        </authorList>
    </citation>
    <scope>IDENTIFICATION</scope>
</reference>
<evidence type="ECO:0000256" key="11">
    <source>
        <dbReference type="ARBA" id="ARBA00093621"/>
    </source>
</evidence>
<gene>
    <name evidence="15" type="primary">NUDT17</name>
</gene>
<dbReference type="Gene3D" id="3.90.79.10">
    <property type="entry name" value="Nucleoside Triphosphate Pyrophosphohydrolase"/>
    <property type="match status" value="1"/>
</dbReference>
<dbReference type="GeneID" id="110088125"/>